<gene>
    <name evidence="1" type="ORF">T4E_45</name>
</gene>
<reference evidence="1 2" key="1">
    <citation type="submission" date="2015-01" db="EMBL/GenBank/DDBJ databases">
        <title>Evolution of Trichinella species and genotypes.</title>
        <authorList>
            <person name="Korhonen P.K."/>
            <person name="Edoardo P."/>
            <person name="Giuseppe L.R."/>
            <person name="Gasser R.B."/>
        </authorList>
    </citation>
    <scope>NUCLEOTIDE SEQUENCE [LARGE SCALE GENOMIC DNA]</scope>
    <source>
        <strain evidence="1">ISS141</strain>
    </source>
</reference>
<sequence>MSFFHDAFLVYSLSMAEKLMVHKVMNYNQKLAISLDHNSYTHAGNTLDPSLQVVLEFFNEKVQ</sequence>
<dbReference type="EMBL" id="JYDU01000148">
    <property type="protein sequence ID" value="KRX91053.1"/>
    <property type="molecule type" value="Genomic_DNA"/>
</dbReference>
<dbReference type="Proteomes" id="UP000054815">
    <property type="component" value="Unassembled WGS sequence"/>
</dbReference>
<protein>
    <submittedName>
        <fullName evidence="1">Uncharacterized protein</fullName>
    </submittedName>
</protein>
<comment type="caution">
    <text evidence="1">The sequence shown here is derived from an EMBL/GenBank/DDBJ whole genome shotgun (WGS) entry which is preliminary data.</text>
</comment>
<evidence type="ECO:0000313" key="2">
    <source>
        <dbReference type="Proteomes" id="UP000054815"/>
    </source>
</evidence>
<evidence type="ECO:0000313" key="1">
    <source>
        <dbReference type="EMBL" id="KRX91053.1"/>
    </source>
</evidence>
<proteinExistence type="predicted"/>
<accession>A0A0V0XT00</accession>
<dbReference type="AlphaFoldDB" id="A0A0V0XT00"/>
<organism evidence="1 2">
    <name type="scientific">Trichinella pseudospiralis</name>
    <name type="common">Parasitic roundworm</name>
    <dbReference type="NCBI Taxonomy" id="6337"/>
    <lineage>
        <taxon>Eukaryota</taxon>
        <taxon>Metazoa</taxon>
        <taxon>Ecdysozoa</taxon>
        <taxon>Nematoda</taxon>
        <taxon>Enoplea</taxon>
        <taxon>Dorylaimia</taxon>
        <taxon>Trichinellida</taxon>
        <taxon>Trichinellidae</taxon>
        <taxon>Trichinella</taxon>
    </lineage>
</organism>
<name>A0A0V0XT00_TRIPS</name>